<evidence type="ECO:0000256" key="15">
    <source>
        <dbReference type="PIRSR" id="PIRSR605478-5"/>
    </source>
</evidence>
<feature type="binding site" evidence="13">
    <location>
        <begin position="156"/>
        <end position="158"/>
    </location>
    <ligand>
        <name>thiamine diphosphate</name>
        <dbReference type="ChEBI" id="CHEBI:58937"/>
    </ligand>
</feature>
<dbReference type="SUPFAM" id="SSF52518">
    <property type="entry name" value="Thiamin diphosphate-binding fold (THDP-binding)"/>
    <property type="match status" value="2"/>
</dbReference>
<feature type="site" description="Important for catalytic activity" evidence="15">
    <location>
        <position position="68"/>
    </location>
</feature>
<dbReference type="GO" id="GO:0000287">
    <property type="term" value="F:magnesium ion binding"/>
    <property type="evidence" value="ECO:0007669"/>
    <property type="project" value="UniProtKB-ARBA"/>
</dbReference>
<dbReference type="KEGG" id="ica:Intca_1694"/>
<dbReference type="FunFam" id="3.40.50.970:FF:000003">
    <property type="entry name" value="Transketolase"/>
    <property type="match status" value="1"/>
</dbReference>
<comment type="similarity">
    <text evidence="1">Belongs to the transketolase family.</text>
</comment>
<feature type="binding site" evidence="13">
    <location>
        <position position="108"/>
    </location>
    <ligand>
        <name>thiamine diphosphate</name>
        <dbReference type="ChEBI" id="CHEBI:58937"/>
    </ligand>
</feature>
<dbReference type="HOGENOM" id="CLU_009227_0_0_11"/>
<reference evidence="18 19" key="1">
    <citation type="journal article" date="2010" name="Stand. Genomic Sci.">
        <title>Complete genome sequence of Intrasporangium calvum type strain (7 KIP).</title>
        <authorList>
            <person name="Del Rio T.G."/>
            <person name="Chertkov O."/>
            <person name="Yasawong M."/>
            <person name="Lucas S."/>
            <person name="Deshpande S."/>
            <person name="Cheng J.F."/>
            <person name="Detter C."/>
            <person name="Tapia R."/>
            <person name="Han C."/>
            <person name="Goodwin L."/>
            <person name="Pitluck S."/>
            <person name="Liolios K."/>
            <person name="Ivanova N."/>
            <person name="Mavromatis K."/>
            <person name="Pati A."/>
            <person name="Chen A."/>
            <person name="Palaniappan K."/>
            <person name="Land M."/>
            <person name="Hauser L."/>
            <person name="Chang Y.J."/>
            <person name="Jeffries C.D."/>
            <person name="Rohde M."/>
            <person name="Pukall R."/>
            <person name="Sikorski J."/>
            <person name="Goker M."/>
            <person name="Woyke T."/>
            <person name="Bristow J."/>
            <person name="Eisen J.A."/>
            <person name="Markowitz V."/>
            <person name="Hugenholtz P."/>
            <person name="Kyrpides N.C."/>
            <person name="Klenk H.P."/>
            <person name="Lapidus A."/>
        </authorList>
    </citation>
    <scope>NUCLEOTIDE SEQUENCE [LARGE SCALE GENOMIC DNA]</scope>
    <source>
        <strain evidence="19">ATCC 23552 / DSM 43043 / JCM 3097 / NBRC 12989 / 7 KIP</strain>
    </source>
</reference>
<keyword evidence="5 18" id="KW-0808">Transferase</keyword>
<dbReference type="PANTHER" id="PTHR43522:SF2">
    <property type="entry name" value="TRANSKETOLASE 1-RELATED"/>
    <property type="match status" value="1"/>
</dbReference>
<dbReference type="InterPro" id="IPR005474">
    <property type="entry name" value="Transketolase_N"/>
</dbReference>
<dbReference type="Gene3D" id="3.40.50.970">
    <property type="match status" value="2"/>
</dbReference>
<dbReference type="CDD" id="cd02012">
    <property type="entry name" value="TPP_TK"/>
    <property type="match status" value="1"/>
</dbReference>
<dbReference type="RefSeq" id="WP_013492522.1">
    <property type="nucleotide sequence ID" value="NC_014830.1"/>
</dbReference>
<dbReference type="PROSITE" id="PS00801">
    <property type="entry name" value="TRANSKETOLASE_1"/>
    <property type="match status" value="1"/>
</dbReference>
<evidence type="ECO:0000256" key="2">
    <source>
        <dbReference type="ARBA" id="ARBA00011738"/>
    </source>
</evidence>
<dbReference type="PANTHER" id="PTHR43522">
    <property type="entry name" value="TRANSKETOLASE"/>
    <property type="match status" value="1"/>
</dbReference>
<dbReference type="AlphaFoldDB" id="E6S9L1"/>
<evidence type="ECO:0000256" key="14">
    <source>
        <dbReference type="PIRSR" id="PIRSR605478-4"/>
    </source>
</evidence>
<feature type="binding site" evidence="14">
    <location>
        <position position="230"/>
    </location>
    <ligand>
        <name>Mg(2+)</name>
        <dbReference type="ChEBI" id="CHEBI:18420"/>
    </ligand>
</feature>
<accession>E6S9L1</accession>
<feature type="binding site" evidence="13">
    <location>
        <position position="499"/>
    </location>
    <ligand>
        <name>thiamine diphosphate</name>
        <dbReference type="ChEBI" id="CHEBI:58937"/>
    </ligand>
</feature>
<dbReference type="EC" id="2.2.1.1" evidence="3 10"/>
<dbReference type="SMART" id="SM00861">
    <property type="entry name" value="Transket_pyr"/>
    <property type="match status" value="1"/>
</dbReference>
<evidence type="ECO:0000256" key="8">
    <source>
        <dbReference type="ARBA" id="ARBA00023052"/>
    </source>
</evidence>
<dbReference type="EMBL" id="CP002343">
    <property type="protein sequence ID" value="ADU48207.1"/>
    <property type="molecule type" value="Genomic_DNA"/>
</dbReference>
<feature type="binding site" evidence="12">
    <location>
        <position position="531"/>
    </location>
    <ligand>
        <name>substrate</name>
    </ligand>
</feature>
<feature type="binding site" evidence="12">
    <location>
        <position position="68"/>
    </location>
    <ligand>
        <name>substrate</name>
    </ligand>
</feature>
<feature type="binding site" evidence="12">
    <location>
        <position position="437"/>
    </location>
    <ligand>
        <name>substrate</name>
    </ligand>
</feature>
<comment type="cofactor">
    <cofactor evidence="14">
        <name>Mg(2+)</name>
        <dbReference type="ChEBI" id="CHEBI:18420"/>
    </cofactor>
    <text evidence="14">Binds 1 Mg(2+) ion per subunit. Can also utilize other divalent metal cations, such as Ca(2+), Mn(2+) and Co(2+).</text>
</comment>
<dbReference type="eggNOG" id="COG0021">
    <property type="taxonomic scope" value="Bacteria"/>
</dbReference>
<evidence type="ECO:0000256" key="7">
    <source>
        <dbReference type="ARBA" id="ARBA00022842"/>
    </source>
</evidence>
<protein>
    <recommendedName>
        <fullName evidence="4 10">Transketolase</fullName>
        <ecNumber evidence="3 10">2.2.1.1</ecNumber>
    </recommendedName>
</protein>
<evidence type="ECO:0000256" key="1">
    <source>
        <dbReference type="ARBA" id="ARBA00007131"/>
    </source>
</evidence>
<feature type="binding site" evidence="12">
    <location>
        <position position="410"/>
    </location>
    <ligand>
        <name>substrate</name>
    </ligand>
</feature>
<evidence type="ECO:0000256" key="4">
    <source>
        <dbReference type="ARBA" id="ARBA00016662"/>
    </source>
</evidence>
<feature type="compositionally biased region" description="Low complexity" evidence="16">
    <location>
        <begin position="757"/>
        <end position="777"/>
    </location>
</feature>
<feature type="binding site" evidence="12">
    <location>
        <position position="523"/>
    </location>
    <ligand>
        <name>substrate</name>
    </ligand>
</feature>
<evidence type="ECO:0000256" key="10">
    <source>
        <dbReference type="NCBIfam" id="TIGR00232"/>
    </source>
</evidence>
<feature type="binding site" evidence="13">
    <location>
        <position position="230"/>
    </location>
    <ligand>
        <name>thiamine diphosphate</name>
        <dbReference type="ChEBI" id="CHEBI:58937"/>
    </ligand>
</feature>
<dbReference type="InterPro" id="IPR055152">
    <property type="entry name" value="Transketolase-like_C_2"/>
</dbReference>
<evidence type="ECO:0000313" key="19">
    <source>
        <dbReference type="Proteomes" id="UP000008914"/>
    </source>
</evidence>
<feature type="region of interest" description="Disordered" evidence="16">
    <location>
        <begin position="1"/>
        <end position="33"/>
    </location>
</feature>
<dbReference type="NCBIfam" id="TIGR00232">
    <property type="entry name" value="tktlase_bact"/>
    <property type="match status" value="1"/>
</dbReference>
<dbReference type="Gene3D" id="3.40.50.920">
    <property type="match status" value="1"/>
</dbReference>
<dbReference type="Pfam" id="PF02779">
    <property type="entry name" value="Transket_pyr"/>
    <property type="match status" value="1"/>
</dbReference>
<dbReference type="Pfam" id="PF22613">
    <property type="entry name" value="Transketolase_C_1"/>
    <property type="match status" value="1"/>
</dbReference>
<comment type="cofactor">
    <cofactor evidence="13">
        <name>thiamine diphosphate</name>
        <dbReference type="ChEBI" id="CHEBI:58937"/>
    </cofactor>
    <text evidence="13">Binds 1 thiamine pyrophosphate per subunit. During the reaction, the substrate forms a covalent intermediate with the cofactor.</text>
</comment>
<dbReference type="STRING" id="710696.Intca_1694"/>
<dbReference type="CDD" id="cd07033">
    <property type="entry name" value="TPP_PYR_DXS_TK_like"/>
    <property type="match status" value="1"/>
</dbReference>
<keyword evidence="8 13" id="KW-0786">Thiamine pyrophosphate</keyword>
<keyword evidence="7 14" id="KW-0460">Magnesium</keyword>
<feature type="site" description="Important for catalytic activity" evidence="15">
    <location>
        <position position="315"/>
    </location>
</feature>
<dbReference type="InterPro" id="IPR020826">
    <property type="entry name" value="Transketolase_BS"/>
</dbReference>
<name>E6S9L1_INTC7</name>
<evidence type="ECO:0000256" key="3">
    <source>
        <dbReference type="ARBA" id="ARBA00013152"/>
    </source>
</evidence>
<keyword evidence="19" id="KW-1185">Reference proteome</keyword>
<dbReference type="PROSITE" id="PS00802">
    <property type="entry name" value="TRANSKETOLASE_2"/>
    <property type="match status" value="1"/>
</dbReference>
<organism evidence="18 19">
    <name type="scientific">Intrasporangium calvum (strain ATCC 23552 / DSM 43043 / JCM 3097 / NBRC 12989 / NCIMB 10167 / NRRL B-3866 / 7 KIP)</name>
    <dbReference type="NCBI Taxonomy" id="710696"/>
    <lineage>
        <taxon>Bacteria</taxon>
        <taxon>Bacillati</taxon>
        <taxon>Actinomycetota</taxon>
        <taxon>Actinomycetes</taxon>
        <taxon>Micrococcales</taxon>
        <taxon>Intrasporangiaceae</taxon>
        <taxon>Intrasporangium</taxon>
    </lineage>
</organism>
<gene>
    <name evidence="18" type="ordered locus">Intca_1694</name>
</gene>
<dbReference type="FunFam" id="3.40.50.970:FF:000004">
    <property type="entry name" value="Transketolase"/>
    <property type="match status" value="1"/>
</dbReference>
<feature type="binding site" evidence="13">
    <location>
        <position position="201"/>
    </location>
    <ligand>
        <name>thiamine diphosphate</name>
        <dbReference type="ChEBI" id="CHEBI:58937"/>
    </ligand>
</feature>
<feature type="binding site" evidence="12">
    <location>
        <position position="315"/>
    </location>
    <ligand>
        <name>substrate</name>
    </ligand>
</feature>
<feature type="binding site" evidence="12">
    <location>
        <position position="582"/>
    </location>
    <ligand>
        <name>substrate</name>
    </ligand>
</feature>
<dbReference type="GO" id="GO:0004802">
    <property type="term" value="F:transketolase activity"/>
    <property type="evidence" value="ECO:0007669"/>
    <property type="project" value="UniProtKB-UniRule"/>
</dbReference>
<feature type="region of interest" description="Disordered" evidence="16">
    <location>
        <begin position="732"/>
        <end position="777"/>
    </location>
</feature>
<dbReference type="InterPro" id="IPR029061">
    <property type="entry name" value="THDP-binding"/>
</dbReference>
<dbReference type="InterPro" id="IPR005478">
    <property type="entry name" value="Transketolase_bac-like"/>
</dbReference>
<feature type="binding site" evidence="14">
    <location>
        <position position="200"/>
    </location>
    <ligand>
        <name>Mg(2+)</name>
        <dbReference type="ChEBI" id="CHEBI:18420"/>
    </ligand>
</feature>
<evidence type="ECO:0000256" key="12">
    <source>
        <dbReference type="PIRSR" id="PIRSR605478-2"/>
    </source>
</evidence>
<evidence type="ECO:0000313" key="18">
    <source>
        <dbReference type="EMBL" id="ADU48207.1"/>
    </source>
</evidence>
<sequence length="777" mass="83125">MPTPTSATATETKPSRRRSASKDPLAGRDPRLPRPLCADAGWSDLDVRAVDSVRLLAADAVQKVGNGHPGTAMSLAPLAYLLYQNVMRHDPTDPAWLGRDRFVLSAGHSSLTQYIQLYLSGYGLELADLKALRTWGSRTPGHPEVHHTVGVEITTGPLGSGLASAVGMAMAQRRQRGLFDPDADPGTSPFDHHVYVIASDGDLQEGVTHEACALAGHQELGNLTVVYDANQISIEDDTDIAFSEDVAKRYEAYGWHVVTVDWRGSGDGDSYVEDVDALLAAIRSGDAEPTRPTLVILRTIIAWPAPTKQDTGKSHGSALGAEEVAATKELLGFDPEKSFVVEPAVLRRAREVVKRGKAAHREWDRSYKAWRKANAERAALLDRIVAGKAPDGLAKALPTFPADAKGVATRAASGKVLSALASVMPELWGGSADLAESNNTTMEGEPSFIPTSKQTETWKGNPYGRTLHFGIRENGMGMILNGIALEGLTRPYGGTFLVFSDYMRPAVRLAALQQLPVTYVWTHDSIGLGEDGPTHQPVEHLAALRAIPGLDVVRPADANETAAAWAQILTGATGPTALALTRQAVPTWDRRTHGKVSGVAKGAYVLVEESRPGDPDVVLVATGSEVQLAVEAAQQLEKGRIATRVVSMPCREWFEKQPKSYQNKVLPPAVRARVSVEAGVSMGWHDIVGDAGRTISLEHFGASADYVTVFREFGITSDAVVKAAKESIKAARATVHAPGITETNPRKRAASGDTDVSSSTPRAAAKKSATAHTSKRK</sequence>
<dbReference type="Proteomes" id="UP000008914">
    <property type="component" value="Chromosome"/>
</dbReference>
<dbReference type="OrthoDB" id="8732661at2"/>
<feature type="binding site" evidence="12">
    <location>
        <position position="535"/>
    </location>
    <ligand>
        <name>substrate</name>
    </ligand>
</feature>
<dbReference type="Pfam" id="PF00456">
    <property type="entry name" value="Transketolase_N"/>
    <property type="match status" value="1"/>
</dbReference>
<dbReference type="GO" id="GO:0006098">
    <property type="term" value="P:pentose-phosphate shunt"/>
    <property type="evidence" value="ECO:0007669"/>
    <property type="project" value="TreeGrafter"/>
</dbReference>
<dbReference type="FunFam" id="3.40.50.920:FF:000003">
    <property type="entry name" value="Transketolase"/>
    <property type="match status" value="1"/>
</dbReference>
<evidence type="ECO:0000259" key="17">
    <source>
        <dbReference type="SMART" id="SM00861"/>
    </source>
</evidence>
<comment type="subunit">
    <text evidence="2">Homodimer.</text>
</comment>
<dbReference type="InterPro" id="IPR005475">
    <property type="entry name" value="Transketolase-like_Pyr-bd"/>
</dbReference>
<evidence type="ECO:0000256" key="9">
    <source>
        <dbReference type="ARBA" id="ARBA00049473"/>
    </source>
</evidence>
<feature type="active site" description="Proton donor" evidence="11">
    <location>
        <position position="473"/>
    </location>
</feature>
<feature type="binding site" evidence="13">
    <location>
        <position position="315"/>
    </location>
    <ligand>
        <name>thiamine diphosphate</name>
        <dbReference type="ChEBI" id="CHEBI:58937"/>
    </ligand>
</feature>
<evidence type="ECO:0000256" key="11">
    <source>
        <dbReference type="PIRSR" id="PIRSR605478-1"/>
    </source>
</evidence>
<dbReference type="InterPro" id="IPR033247">
    <property type="entry name" value="Transketolase_fam"/>
</dbReference>
<evidence type="ECO:0000256" key="13">
    <source>
        <dbReference type="PIRSR" id="PIRSR605478-3"/>
    </source>
</evidence>
<feature type="domain" description="Transketolase-like pyrimidine-binding" evidence="17">
    <location>
        <begin position="407"/>
        <end position="587"/>
    </location>
</feature>
<dbReference type="InterPro" id="IPR009014">
    <property type="entry name" value="Transketo_C/PFOR_II"/>
</dbReference>
<feature type="binding site" evidence="14">
    <location>
        <position position="232"/>
    </location>
    <ligand>
        <name>Mg(2+)</name>
        <dbReference type="ChEBI" id="CHEBI:18420"/>
    </ligand>
</feature>
<comment type="catalytic activity">
    <reaction evidence="9">
        <text>D-sedoheptulose 7-phosphate + D-glyceraldehyde 3-phosphate = aldehydo-D-ribose 5-phosphate + D-xylulose 5-phosphate</text>
        <dbReference type="Rhea" id="RHEA:10508"/>
        <dbReference type="ChEBI" id="CHEBI:57483"/>
        <dbReference type="ChEBI" id="CHEBI:57737"/>
        <dbReference type="ChEBI" id="CHEBI:58273"/>
        <dbReference type="ChEBI" id="CHEBI:59776"/>
        <dbReference type="EC" id="2.2.1.1"/>
    </reaction>
</comment>
<dbReference type="GO" id="GO:0005829">
    <property type="term" value="C:cytosol"/>
    <property type="evidence" value="ECO:0007669"/>
    <property type="project" value="TreeGrafter"/>
</dbReference>
<evidence type="ECO:0000256" key="5">
    <source>
        <dbReference type="ARBA" id="ARBA00022679"/>
    </source>
</evidence>
<evidence type="ECO:0000256" key="16">
    <source>
        <dbReference type="SAM" id="MobiDB-lite"/>
    </source>
</evidence>
<dbReference type="SUPFAM" id="SSF52922">
    <property type="entry name" value="TK C-terminal domain-like"/>
    <property type="match status" value="1"/>
</dbReference>
<proteinExistence type="inferred from homology"/>
<dbReference type="InterPro" id="IPR049557">
    <property type="entry name" value="Transketolase_CS"/>
</dbReference>
<evidence type="ECO:0000256" key="6">
    <source>
        <dbReference type="ARBA" id="ARBA00022723"/>
    </source>
</evidence>
<keyword evidence="6 14" id="KW-0479">Metal-binding</keyword>
<feature type="compositionally biased region" description="Polar residues" evidence="16">
    <location>
        <begin position="1"/>
        <end position="12"/>
    </location>
</feature>